<dbReference type="PROSITE" id="PS51257">
    <property type="entry name" value="PROKAR_LIPOPROTEIN"/>
    <property type="match status" value="1"/>
</dbReference>
<feature type="compositionally biased region" description="Basic and acidic residues" evidence="1">
    <location>
        <begin position="31"/>
        <end position="43"/>
    </location>
</feature>
<dbReference type="OrthoDB" id="506431at2759"/>
<dbReference type="AlphaFoldDB" id="A0A3N4IZX6"/>
<evidence type="ECO:0000313" key="3">
    <source>
        <dbReference type="Proteomes" id="UP000276215"/>
    </source>
</evidence>
<feature type="compositionally biased region" description="Polar residues" evidence="1">
    <location>
        <begin position="184"/>
        <end position="197"/>
    </location>
</feature>
<accession>A0A3N4IZX6</accession>
<feature type="region of interest" description="Disordered" evidence="1">
    <location>
        <begin position="23"/>
        <end position="96"/>
    </location>
</feature>
<keyword evidence="3" id="KW-1185">Reference proteome</keyword>
<feature type="region of interest" description="Disordered" evidence="1">
    <location>
        <begin position="279"/>
        <end position="303"/>
    </location>
</feature>
<evidence type="ECO:0000313" key="2">
    <source>
        <dbReference type="EMBL" id="RPA90348.1"/>
    </source>
</evidence>
<feature type="compositionally biased region" description="Polar residues" evidence="1">
    <location>
        <begin position="75"/>
        <end position="93"/>
    </location>
</feature>
<protein>
    <submittedName>
        <fullName evidence="2">Uncharacterized protein</fullName>
    </submittedName>
</protein>
<organism evidence="2 3">
    <name type="scientific">Choiromyces venosus 120613-1</name>
    <dbReference type="NCBI Taxonomy" id="1336337"/>
    <lineage>
        <taxon>Eukaryota</taxon>
        <taxon>Fungi</taxon>
        <taxon>Dikarya</taxon>
        <taxon>Ascomycota</taxon>
        <taxon>Pezizomycotina</taxon>
        <taxon>Pezizomycetes</taxon>
        <taxon>Pezizales</taxon>
        <taxon>Tuberaceae</taxon>
        <taxon>Choiromyces</taxon>
    </lineage>
</organism>
<feature type="compositionally biased region" description="Basic and acidic residues" evidence="1">
    <location>
        <begin position="170"/>
        <end position="181"/>
    </location>
</feature>
<dbReference type="EMBL" id="ML120529">
    <property type="protein sequence ID" value="RPA90348.1"/>
    <property type="molecule type" value="Genomic_DNA"/>
</dbReference>
<reference evidence="2 3" key="1">
    <citation type="journal article" date="2018" name="Nat. Ecol. Evol.">
        <title>Pezizomycetes genomes reveal the molecular basis of ectomycorrhizal truffle lifestyle.</title>
        <authorList>
            <person name="Murat C."/>
            <person name="Payen T."/>
            <person name="Noel B."/>
            <person name="Kuo A."/>
            <person name="Morin E."/>
            <person name="Chen J."/>
            <person name="Kohler A."/>
            <person name="Krizsan K."/>
            <person name="Balestrini R."/>
            <person name="Da Silva C."/>
            <person name="Montanini B."/>
            <person name="Hainaut M."/>
            <person name="Levati E."/>
            <person name="Barry K.W."/>
            <person name="Belfiori B."/>
            <person name="Cichocki N."/>
            <person name="Clum A."/>
            <person name="Dockter R.B."/>
            <person name="Fauchery L."/>
            <person name="Guy J."/>
            <person name="Iotti M."/>
            <person name="Le Tacon F."/>
            <person name="Lindquist E.A."/>
            <person name="Lipzen A."/>
            <person name="Malagnac F."/>
            <person name="Mello A."/>
            <person name="Molinier V."/>
            <person name="Miyauchi S."/>
            <person name="Poulain J."/>
            <person name="Riccioni C."/>
            <person name="Rubini A."/>
            <person name="Sitrit Y."/>
            <person name="Splivallo R."/>
            <person name="Traeger S."/>
            <person name="Wang M."/>
            <person name="Zifcakova L."/>
            <person name="Wipf D."/>
            <person name="Zambonelli A."/>
            <person name="Paolocci F."/>
            <person name="Nowrousian M."/>
            <person name="Ottonello S."/>
            <person name="Baldrian P."/>
            <person name="Spatafora J.W."/>
            <person name="Henrissat B."/>
            <person name="Nagy L.G."/>
            <person name="Aury J.M."/>
            <person name="Wincker P."/>
            <person name="Grigoriev I.V."/>
            <person name="Bonfante P."/>
            <person name="Martin F.M."/>
        </authorList>
    </citation>
    <scope>NUCLEOTIDE SEQUENCE [LARGE SCALE GENOMIC DNA]</scope>
    <source>
        <strain evidence="2 3">120613-1</strain>
    </source>
</reference>
<dbReference type="Proteomes" id="UP000276215">
    <property type="component" value="Unassembled WGS sequence"/>
</dbReference>
<evidence type="ECO:0000256" key="1">
    <source>
        <dbReference type="SAM" id="MobiDB-lite"/>
    </source>
</evidence>
<proteinExistence type="predicted"/>
<gene>
    <name evidence="2" type="ORF">L873DRAFT_443917</name>
</gene>
<feature type="region of interest" description="Disordered" evidence="1">
    <location>
        <begin position="170"/>
        <end position="197"/>
    </location>
</feature>
<sequence>MPEDCGRLVSVLAFYVFSCSCFHGSSKRPKPSREAENNWKEEIENGPSLFRPRNYSRQSSRHSSSRGQSPAFGFYSNQKHPTYSVPSTANSADSGKPVHLENLFSEMQEKRTKTERITTVTVTQLPRIHPPVNEYHPPVVSALPDSRTDTAWMRLPPPTARVMKAINRETHSRRDSVRDRYSSTNEATSDLHQLESQSIARNKSEEWKTVALLNQAKGTDLKNLENKVGRKEMTKEEEEEEQQHQVPEILSEEHWLKKRRVFTNLPELNGRRSVEIDGAANKYEGDQESPYHSAFSEPTNAIRRPAQVLARPYPLRSVSNGLDDNFYSD</sequence>
<name>A0A3N4IZX6_9PEZI</name>